<feature type="non-terminal residue" evidence="2">
    <location>
        <position position="1"/>
    </location>
</feature>
<organism evidence="2 3">
    <name type="scientific">Meganyctiphanes norvegica</name>
    <name type="common">Northern krill</name>
    <name type="synonym">Thysanopoda norvegica</name>
    <dbReference type="NCBI Taxonomy" id="48144"/>
    <lineage>
        <taxon>Eukaryota</taxon>
        <taxon>Metazoa</taxon>
        <taxon>Ecdysozoa</taxon>
        <taxon>Arthropoda</taxon>
        <taxon>Crustacea</taxon>
        <taxon>Multicrustacea</taxon>
        <taxon>Malacostraca</taxon>
        <taxon>Eumalacostraca</taxon>
        <taxon>Eucarida</taxon>
        <taxon>Euphausiacea</taxon>
        <taxon>Euphausiidae</taxon>
        <taxon>Meganyctiphanes</taxon>
    </lineage>
</organism>
<feature type="region of interest" description="Disordered" evidence="1">
    <location>
        <begin position="208"/>
        <end position="235"/>
    </location>
</feature>
<sequence>KVTECDSSTGSGNGQGDSASGIIEGAAGISSHITSLYIHSRAPSASETSSAVLANECGENSSGTDLRLDSVSAIINARQMSRKGVTFLGDTDAVSDHVSLTLDDDDEEESLSQYKEDALSSYSNDKEDINSSTYHANSEDQQSRALNETRVNTSQNNILSQSEHEADLNFDRAHSSIHLNNHKCSTIPLVHKNNLRDFNRMASITKSSYIKRRSSSAEGSDRSPKKPIRSESFPK</sequence>
<reference evidence="2 3" key="1">
    <citation type="submission" date="2024-05" db="EMBL/GenBank/DDBJ databases">
        <authorList>
            <person name="Wallberg A."/>
        </authorList>
    </citation>
    <scope>NUCLEOTIDE SEQUENCE [LARGE SCALE GENOMIC DNA]</scope>
</reference>
<evidence type="ECO:0000256" key="1">
    <source>
        <dbReference type="SAM" id="MobiDB-lite"/>
    </source>
</evidence>
<evidence type="ECO:0000313" key="2">
    <source>
        <dbReference type="EMBL" id="CAL4164984.1"/>
    </source>
</evidence>
<comment type="caution">
    <text evidence="2">The sequence shown here is derived from an EMBL/GenBank/DDBJ whole genome shotgun (WGS) entry which is preliminary data.</text>
</comment>
<dbReference type="AlphaFoldDB" id="A0AAV2S8F9"/>
<feature type="non-terminal residue" evidence="2">
    <location>
        <position position="235"/>
    </location>
</feature>
<evidence type="ECO:0000313" key="3">
    <source>
        <dbReference type="Proteomes" id="UP001497623"/>
    </source>
</evidence>
<keyword evidence="3" id="KW-1185">Reference proteome</keyword>
<protein>
    <submittedName>
        <fullName evidence="2">Uncharacterized protein</fullName>
    </submittedName>
</protein>
<name>A0AAV2S8F9_MEGNR</name>
<feature type="compositionally biased region" description="Basic and acidic residues" evidence="1">
    <location>
        <begin position="114"/>
        <end position="129"/>
    </location>
</feature>
<gene>
    <name evidence="2" type="ORF">MNOR_LOCUS33206</name>
</gene>
<accession>A0AAV2S8F9</accession>
<dbReference type="EMBL" id="CAXKWB010047177">
    <property type="protein sequence ID" value="CAL4164984.1"/>
    <property type="molecule type" value="Genomic_DNA"/>
</dbReference>
<feature type="region of interest" description="Disordered" evidence="1">
    <location>
        <begin position="100"/>
        <end position="145"/>
    </location>
</feature>
<feature type="compositionally biased region" description="Basic and acidic residues" evidence="1">
    <location>
        <begin position="219"/>
        <end position="235"/>
    </location>
</feature>
<proteinExistence type="predicted"/>
<dbReference type="Proteomes" id="UP001497623">
    <property type="component" value="Unassembled WGS sequence"/>
</dbReference>